<dbReference type="Pfam" id="PF08448">
    <property type="entry name" value="PAS_4"/>
    <property type="match status" value="1"/>
</dbReference>
<evidence type="ECO:0000313" key="5">
    <source>
        <dbReference type="EMBL" id="MFF5289447.1"/>
    </source>
</evidence>
<dbReference type="Gene3D" id="3.30.450.20">
    <property type="entry name" value="PAS domain"/>
    <property type="match status" value="1"/>
</dbReference>
<dbReference type="Gene3D" id="1.10.287.950">
    <property type="entry name" value="Methyl-accepting chemotaxis protein"/>
    <property type="match status" value="1"/>
</dbReference>
<dbReference type="PROSITE" id="PS50111">
    <property type="entry name" value="CHEMOTAXIS_TRANSDUC_2"/>
    <property type="match status" value="1"/>
</dbReference>
<sequence>MVDCVQANIFVADAGLDLVYMNAKAAQTLQIIGPEVERAFGVRLQDVLGGSIHRFHRDPGRIERILHSSAFVPHDTQFTFGSVTLEAHINRMLGPGGSVAGYVVAWEDVTEKVAAAERARTVIGRLGETVELTKEVSTALQSVASAMDEMSTTVTEIARNGSEAAAVVTGAVSVETATSTMGRLGEASALISEVVNTISQNARQTNLLALNATIEAARAGEAGKGFAVVAGEVKDLSGATQNATERIGDLIDNVQGLSRAAAEEMTKIAEIVDTIKDSQNAVAAAVEEQTVTNAEIARNLAQAAQQAETVTGQVSAFLAANT</sequence>
<keyword evidence="1 3" id="KW-0807">Transducer</keyword>
<dbReference type="SUPFAM" id="SSF58104">
    <property type="entry name" value="Methyl-accepting chemotaxis protein (MCP) signaling domain"/>
    <property type="match status" value="1"/>
</dbReference>
<evidence type="ECO:0000313" key="6">
    <source>
        <dbReference type="Proteomes" id="UP001602245"/>
    </source>
</evidence>
<evidence type="ECO:0000256" key="1">
    <source>
        <dbReference type="ARBA" id="ARBA00023224"/>
    </source>
</evidence>
<dbReference type="SMART" id="SM00283">
    <property type="entry name" value="MA"/>
    <property type="match status" value="1"/>
</dbReference>
<feature type="domain" description="Methyl-accepting transducer" evidence="4">
    <location>
        <begin position="111"/>
        <end position="322"/>
    </location>
</feature>
<keyword evidence="6" id="KW-1185">Reference proteome</keyword>
<dbReference type="RefSeq" id="WP_020509783.1">
    <property type="nucleotide sequence ID" value="NZ_JBIAZU010000001.1"/>
</dbReference>
<dbReference type="PANTHER" id="PTHR32089:SF112">
    <property type="entry name" value="LYSOZYME-LIKE PROTEIN-RELATED"/>
    <property type="match status" value="1"/>
</dbReference>
<evidence type="ECO:0000256" key="3">
    <source>
        <dbReference type="PROSITE-ProRule" id="PRU00284"/>
    </source>
</evidence>
<proteinExistence type="inferred from homology"/>
<dbReference type="Proteomes" id="UP001602245">
    <property type="component" value="Unassembled WGS sequence"/>
</dbReference>
<evidence type="ECO:0000259" key="4">
    <source>
        <dbReference type="PROSITE" id="PS50111"/>
    </source>
</evidence>
<evidence type="ECO:0000256" key="2">
    <source>
        <dbReference type="ARBA" id="ARBA00029447"/>
    </source>
</evidence>
<protein>
    <submittedName>
        <fullName evidence="5">Methyl-accepting chemotaxis protein</fullName>
    </submittedName>
</protein>
<dbReference type="Pfam" id="PF00015">
    <property type="entry name" value="MCPsignal"/>
    <property type="match status" value="1"/>
</dbReference>
<dbReference type="InterPro" id="IPR013656">
    <property type="entry name" value="PAS_4"/>
</dbReference>
<gene>
    <name evidence="5" type="ORF">ACFY35_08420</name>
</gene>
<dbReference type="InterPro" id="IPR004089">
    <property type="entry name" value="MCPsignal_dom"/>
</dbReference>
<comment type="caution">
    <text evidence="5">The sequence shown here is derived from an EMBL/GenBank/DDBJ whole genome shotgun (WGS) entry which is preliminary data.</text>
</comment>
<comment type="similarity">
    <text evidence="2">Belongs to the methyl-accepting chemotaxis (MCP) protein family.</text>
</comment>
<accession>A0ABW6W810</accession>
<dbReference type="EMBL" id="JBIAZU010000001">
    <property type="protein sequence ID" value="MFF5289447.1"/>
    <property type="molecule type" value="Genomic_DNA"/>
</dbReference>
<dbReference type="InterPro" id="IPR004090">
    <property type="entry name" value="Chemotax_Me-accpt_rcpt"/>
</dbReference>
<organism evidence="5 6">
    <name type="scientific">Paractinoplanes globisporus</name>
    <dbReference type="NCBI Taxonomy" id="113565"/>
    <lineage>
        <taxon>Bacteria</taxon>
        <taxon>Bacillati</taxon>
        <taxon>Actinomycetota</taxon>
        <taxon>Actinomycetes</taxon>
        <taxon>Micromonosporales</taxon>
        <taxon>Micromonosporaceae</taxon>
        <taxon>Paractinoplanes</taxon>
    </lineage>
</organism>
<dbReference type="PANTHER" id="PTHR32089">
    <property type="entry name" value="METHYL-ACCEPTING CHEMOTAXIS PROTEIN MCPB"/>
    <property type="match status" value="1"/>
</dbReference>
<dbReference type="PRINTS" id="PR00260">
    <property type="entry name" value="CHEMTRNSDUCR"/>
</dbReference>
<reference evidence="5 6" key="1">
    <citation type="submission" date="2024-10" db="EMBL/GenBank/DDBJ databases">
        <title>The Natural Products Discovery Center: Release of the First 8490 Sequenced Strains for Exploring Actinobacteria Biosynthetic Diversity.</title>
        <authorList>
            <person name="Kalkreuter E."/>
            <person name="Kautsar S.A."/>
            <person name="Yang D."/>
            <person name="Bader C.D."/>
            <person name="Teijaro C.N."/>
            <person name="Fluegel L."/>
            <person name="Davis C.M."/>
            <person name="Simpson J.R."/>
            <person name="Lauterbach L."/>
            <person name="Steele A.D."/>
            <person name="Gui C."/>
            <person name="Meng S."/>
            <person name="Li G."/>
            <person name="Viehrig K."/>
            <person name="Ye F."/>
            <person name="Su P."/>
            <person name="Kiefer A.F."/>
            <person name="Nichols A."/>
            <person name="Cepeda A.J."/>
            <person name="Yan W."/>
            <person name="Fan B."/>
            <person name="Jiang Y."/>
            <person name="Adhikari A."/>
            <person name="Zheng C.-J."/>
            <person name="Schuster L."/>
            <person name="Cowan T.M."/>
            <person name="Smanski M.J."/>
            <person name="Chevrette M.G."/>
            <person name="De Carvalho L.P.S."/>
            <person name="Shen B."/>
        </authorList>
    </citation>
    <scope>NUCLEOTIDE SEQUENCE [LARGE SCALE GENOMIC DNA]</scope>
    <source>
        <strain evidence="5 6">NPDC000087</strain>
    </source>
</reference>
<name>A0ABW6W810_9ACTN</name>